<keyword evidence="7 9" id="KW-0472">Membrane</keyword>
<dbReference type="AlphaFoldDB" id="A0A920BSG0"/>
<feature type="transmembrane region" description="Helical" evidence="9">
    <location>
        <begin position="143"/>
        <end position="170"/>
    </location>
</feature>
<evidence type="ECO:0000313" key="10">
    <source>
        <dbReference type="EMBL" id="GIN60636.1"/>
    </source>
</evidence>
<name>A0A920BSG0_9BACI</name>
<reference evidence="10" key="1">
    <citation type="submission" date="2021-03" db="EMBL/GenBank/DDBJ databases">
        <title>Antimicrobial resistance genes in bacteria isolated from Japanese honey, and their potential for conferring macrolide and lincosamide resistance in the American foulbrood pathogen Paenibacillus larvae.</title>
        <authorList>
            <person name="Okamoto M."/>
            <person name="Kumagai M."/>
            <person name="Kanamori H."/>
            <person name="Takamatsu D."/>
        </authorList>
    </citation>
    <scope>NUCLEOTIDE SEQUENCE</scope>
    <source>
        <strain evidence="10">J27TS8</strain>
    </source>
</reference>
<dbReference type="InterPro" id="IPR011138">
    <property type="entry name" value="Cytochrome_b-558"/>
</dbReference>
<dbReference type="InterPro" id="IPR016002">
    <property type="entry name" value="Succ_DH_cyt_b558_Firmicute"/>
</dbReference>
<keyword evidence="3 9" id="KW-0812">Transmembrane</keyword>
<evidence type="ECO:0000256" key="5">
    <source>
        <dbReference type="ARBA" id="ARBA00022989"/>
    </source>
</evidence>
<feature type="binding site" description="axial binding residue" evidence="8">
    <location>
        <position position="29"/>
    </location>
    <ligand>
        <name>heme</name>
        <dbReference type="ChEBI" id="CHEBI:30413"/>
    </ligand>
    <ligandPart>
        <name>Fe</name>
        <dbReference type="ChEBI" id="CHEBI:18248"/>
    </ligandPart>
</feature>
<comment type="caution">
    <text evidence="10">The sequence shown here is derived from an EMBL/GenBank/DDBJ whole genome shotgun (WGS) entry which is preliminary data.</text>
</comment>
<dbReference type="RefSeq" id="WP_095306659.1">
    <property type="nucleotide sequence ID" value="NZ_BORC01000001.1"/>
</dbReference>
<evidence type="ECO:0000256" key="8">
    <source>
        <dbReference type="PIRSR" id="PIRSR000170-1"/>
    </source>
</evidence>
<dbReference type="CDD" id="cd03497">
    <property type="entry name" value="SQR_TypeB_1_TM"/>
    <property type="match status" value="1"/>
</dbReference>
<feature type="binding site" description="axial binding residue" evidence="8">
    <location>
        <position position="114"/>
    </location>
    <ligand>
        <name>heme</name>
        <dbReference type="ChEBI" id="CHEBI:30413"/>
    </ligand>
    <ligandPart>
        <name>Fe</name>
        <dbReference type="ChEBI" id="CHEBI:18248"/>
    </ligandPart>
</feature>
<feature type="binding site" description="axial binding residue" evidence="8">
    <location>
        <position position="156"/>
    </location>
    <ligand>
        <name>heme</name>
        <dbReference type="ChEBI" id="CHEBI:30413"/>
    </ligand>
    <ligandPart>
        <name>Fe</name>
        <dbReference type="ChEBI" id="CHEBI:18248"/>
    </ligandPart>
</feature>
<dbReference type="GO" id="GO:0016020">
    <property type="term" value="C:membrane"/>
    <property type="evidence" value="ECO:0007669"/>
    <property type="project" value="UniProtKB-SubCell"/>
</dbReference>
<evidence type="ECO:0000256" key="9">
    <source>
        <dbReference type="SAM" id="Phobius"/>
    </source>
</evidence>
<feature type="binding site" description="axial binding residue" evidence="8">
    <location>
        <position position="71"/>
    </location>
    <ligand>
        <name>heme</name>
        <dbReference type="ChEBI" id="CHEBI:30413"/>
    </ligand>
    <ligandPart>
        <name>Fe</name>
        <dbReference type="ChEBI" id="CHEBI:18248"/>
    </ligandPart>
</feature>
<accession>A0A920BSG0</accession>
<dbReference type="NCBIfam" id="TIGR02046">
    <property type="entry name" value="sdhC_b558_fam"/>
    <property type="match status" value="1"/>
</dbReference>
<dbReference type="GO" id="GO:0046872">
    <property type="term" value="F:metal ion binding"/>
    <property type="evidence" value="ECO:0007669"/>
    <property type="project" value="UniProtKB-KW"/>
</dbReference>
<protein>
    <submittedName>
        <fullName evidence="10">Succinate dehydrogenase cytochrome B558</fullName>
    </submittedName>
</protein>
<feature type="transmembrane region" description="Helical" evidence="9">
    <location>
        <begin position="12"/>
        <end position="32"/>
    </location>
</feature>
<evidence type="ECO:0000256" key="6">
    <source>
        <dbReference type="ARBA" id="ARBA00023004"/>
    </source>
</evidence>
<evidence type="ECO:0000256" key="1">
    <source>
        <dbReference type="ARBA" id="ARBA00004370"/>
    </source>
</evidence>
<dbReference type="InterPro" id="IPR034804">
    <property type="entry name" value="SQR/QFR_C/D"/>
</dbReference>
<dbReference type="EMBL" id="BORC01000001">
    <property type="protein sequence ID" value="GIN60636.1"/>
    <property type="molecule type" value="Genomic_DNA"/>
</dbReference>
<feature type="transmembrane region" description="Helical" evidence="9">
    <location>
        <begin position="98"/>
        <end position="116"/>
    </location>
</feature>
<dbReference type="PIRSF" id="PIRSF000170">
    <property type="entry name" value="Succ_dh_cyt_b558"/>
    <property type="match status" value="1"/>
</dbReference>
<organism evidence="10 11">
    <name type="scientific">Robertmurraya siralis</name>
    <dbReference type="NCBI Taxonomy" id="77777"/>
    <lineage>
        <taxon>Bacteria</taxon>
        <taxon>Bacillati</taxon>
        <taxon>Bacillota</taxon>
        <taxon>Bacilli</taxon>
        <taxon>Bacillales</taxon>
        <taxon>Bacillaceae</taxon>
        <taxon>Robertmurraya</taxon>
    </lineage>
</organism>
<evidence type="ECO:0000256" key="7">
    <source>
        <dbReference type="ARBA" id="ARBA00023136"/>
    </source>
</evidence>
<evidence type="ECO:0000256" key="4">
    <source>
        <dbReference type="ARBA" id="ARBA00022723"/>
    </source>
</evidence>
<gene>
    <name evidence="10" type="primary">sdhC_2</name>
    <name evidence="10" type="ORF">J27TS8_06290</name>
</gene>
<dbReference type="SUPFAM" id="SSF81343">
    <property type="entry name" value="Fumarate reductase respiratory complex transmembrane subunits"/>
    <property type="match status" value="1"/>
</dbReference>
<evidence type="ECO:0000256" key="3">
    <source>
        <dbReference type="ARBA" id="ARBA00022692"/>
    </source>
</evidence>
<proteinExistence type="predicted"/>
<sequence length="203" mass="23412">MGQGLTENFWRKLHSLSGVIPVGVFLTFHLFLNYSATWGEASYNAASSFMMNLPFKIVLELFVIFIPLTFHAFYGVYLALKSKNNVNRYHFFRNWSFFFQRLTGFIAFFFVIWHVWETRVQVAFGSEAGFSMMHDIVSNPISLILYLIGIVSAVYHFTNGLWTFLITWGITVSPQSQKTFQYISIGAFILLSFIGIRAIFAFV</sequence>
<dbReference type="Pfam" id="PF01127">
    <property type="entry name" value="Sdh_cyt"/>
    <property type="match status" value="1"/>
</dbReference>
<keyword evidence="5 9" id="KW-1133">Transmembrane helix</keyword>
<keyword evidence="11" id="KW-1185">Reference proteome</keyword>
<evidence type="ECO:0000313" key="11">
    <source>
        <dbReference type="Proteomes" id="UP000682111"/>
    </source>
</evidence>
<keyword evidence="4 8" id="KW-0479">Metal-binding</keyword>
<dbReference type="Proteomes" id="UP000682111">
    <property type="component" value="Unassembled WGS sequence"/>
</dbReference>
<evidence type="ECO:0000256" key="2">
    <source>
        <dbReference type="ARBA" id="ARBA00022617"/>
    </source>
</evidence>
<feature type="transmembrane region" description="Helical" evidence="9">
    <location>
        <begin position="57"/>
        <end position="77"/>
    </location>
</feature>
<dbReference type="InterPro" id="IPR000701">
    <property type="entry name" value="SuccDH_FuR_B_TM-su"/>
</dbReference>
<feature type="transmembrane region" description="Helical" evidence="9">
    <location>
        <begin position="182"/>
        <end position="202"/>
    </location>
</feature>
<keyword evidence="2 8" id="KW-0349">Heme</keyword>
<keyword evidence="6 8" id="KW-0408">Iron</keyword>
<comment type="subcellular location">
    <subcellularLocation>
        <location evidence="1">Membrane</location>
    </subcellularLocation>
</comment>
<dbReference type="Gene3D" id="1.20.1300.10">
    <property type="entry name" value="Fumarate reductase/succinate dehydrogenase, transmembrane subunit"/>
    <property type="match status" value="1"/>
</dbReference>